<dbReference type="EMBL" id="VWMK01000013">
    <property type="protein sequence ID" value="KAA3763593.1"/>
    <property type="molecule type" value="Genomic_DNA"/>
</dbReference>
<reference evidence="6 7" key="1">
    <citation type="journal article" date="2019" name="Nat. Med.">
        <title>A library of human gut bacterial isolates paired with longitudinal multiomics data enables mechanistic microbiome research.</title>
        <authorList>
            <person name="Poyet M."/>
            <person name="Groussin M."/>
            <person name="Gibbons S.M."/>
            <person name="Avila-Pacheco J."/>
            <person name="Jiang X."/>
            <person name="Kearney S.M."/>
            <person name="Perrotta A.R."/>
            <person name="Berdy B."/>
            <person name="Zhao S."/>
            <person name="Lieberman T.D."/>
            <person name="Swanson P.K."/>
            <person name="Smith M."/>
            <person name="Roesemann S."/>
            <person name="Alexander J.E."/>
            <person name="Rich S.A."/>
            <person name="Livny J."/>
            <person name="Vlamakis H."/>
            <person name="Clish C."/>
            <person name="Bullock K."/>
            <person name="Deik A."/>
            <person name="Scott J."/>
            <person name="Pierce K.A."/>
            <person name="Xavier R.J."/>
            <person name="Alm E.J."/>
        </authorList>
    </citation>
    <scope>NUCLEOTIDE SEQUENCE [LARGE SCALE GENOMIC DNA]</scope>
    <source>
        <strain evidence="6 7">BIOML-A10</strain>
    </source>
</reference>
<evidence type="ECO:0000313" key="6">
    <source>
        <dbReference type="EMBL" id="KAA3763593.1"/>
    </source>
</evidence>
<dbReference type="GO" id="GO:0005840">
    <property type="term" value="C:ribosome"/>
    <property type="evidence" value="ECO:0007669"/>
    <property type="project" value="UniProtKB-KW"/>
</dbReference>
<sequence length="65" mass="7562">MKIAEIKEMSTADLAERIEAEVVNYNQTVINHAISPLENPAQIKQLRRTIARMKTELRERELNNK</sequence>
<evidence type="ECO:0000256" key="1">
    <source>
        <dbReference type="ARBA" id="ARBA00009254"/>
    </source>
</evidence>
<comment type="caution">
    <text evidence="6">The sequence shown here is derived from an EMBL/GenBank/DDBJ whole genome shotgun (WGS) entry which is preliminary data.</text>
</comment>
<keyword evidence="2 5" id="KW-0689">Ribosomal protein</keyword>
<dbReference type="InterPro" id="IPR001854">
    <property type="entry name" value="Ribosomal_uL29"/>
</dbReference>
<keyword evidence="3 5" id="KW-0687">Ribonucleoprotein</keyword>
<dbReference type="GO" id="GO:0003735">
    <property type="term" value="F:structural constituent of ribosome"/>
    <property type="evidence" value="ECO:0007669"/>
    <property type="project" value="InterPro"/>
</dbReference>
<dbReference type="HAMAP" id="MF_00374">
    <property type="entry name" value="Ribosomal_uL29"/>
    <property type="match status" value="1"/>
</dbReference>
<organism evidence="6 7">
    <name type="scientific">Bacteroides salyersiae</name>
    <dbReference type="NCBI Taxonomy" id="291644"/>
    <lineage>
        <taxon>Bacteria</taxon>
        <taxon>Pseudomonadati</taxon>
        <taxon>Bacteroidota</taxon>
        <taxon>Bacteroidia</taxon>
        <taxon>Bacteroidales</taxon>
        <taxon>Bacteroidaceae</taxon>
        <taxon>Bacteroides</taxon>
    </lineage>
</organism>
<dbReference type="Gene3D" id="1.10.287.310">
    <property type="match status" value="1"/>
</dbReference>
<dbReference type="InterPro" id="IPR036049">
    <property type="entry name" value="Ribosomal_uL29_sf"/>
</dbReference>
<gene>
    <name evidence="5" type="primary">rpmC</name>
    <name evidence="6" type="ORF">F3F73_13790</name>
</gene>
<dbReference type="InterPro" id="IPR018254">
    <property type="entry name" value="Ribosomal_uL29_CS"/>
</dbReference>
<dbReference type="NCBIfam" id="TIGR00012">
    <property type="entry name" value="L29"/>
    <property type="match status" value="1"/>
</dbReference>
<name>A0A7J4XHG7_9BACE</name>
<dbReference type="Proteomes" id="UP000422221">
    <property type="component" value="Unassembled WGS sequence"/>
</dbReference>
<dbReference type="AlphaFoldDB" id="A0A7J4XHG7"/>
<evidence type="ECO:0000256" key="4">
    <source>
        <dbReference type="ARBA" id="ARBA00035204"/>
    </source>
</evidence>
<dbReference type="GeneID" id="93114617"/>
<dbReference type="CDD" id="cd00427">
    <property type="entry name" value="Ribosomal_L29_HIP"/>
    <property type="match status" value="1"/>
</dbReference>
<dbReference type="PROSITE" id="PS00579">
    <property type="entry name" value="RIBOSOMAL_L29"/>
    <property type="match status" value="1"/>
</dbReference>
<evidence type="ECO:0000313" key="7">
    <source>
        <dbReference type="Proteomes" id="UP000422221"/>
    </source>
</evidence>
<dbReference type="SUPFAM" id="SSF46561">
    <property type="entry name" value="Ribosomal protein L29 (L29p)"/>
    <property type="match status" value="1"/>
</dbReference>
<evidence type="ECO:0000256" key="2">
    <source>
        <dbReference type="ARBA" id="ARBA00022980"/>
    </source>
</evidence>
<comment type="similarity">
    <text evidence="1 5">Belongs to the universal ribosomal protein uL29 family.</text>
</comment>
<proteinExistence type="inferred from homology"/>
<accession>A0A7J4XHG7</accession>
<evidence type="ECO:0000256" key="3">
    <source>
        <dbReference type="ARBA" id="ARBA00023274"/>
    </source>
</evidence>
<dbReference type="GO" id="GO:1990904">
    <property type="term" value="C:ribonucleoprotein complex"/>
    <property type="evidence" value="ECO:0007669"/>
    <property type="project" value="UniProtKB-KW"/>
</dbReference>
<dbReference type="GO" id="GO:0006412">
    <property type="term" value="P:translation"/>
    <property type="evidence" value="ECO:0007669"/>
    <property type="project" value="UniProtKB-UniRule"/>
</dbReference>
<evidence type="ECO:0000256" key="5">
    <source>
        <dbReference type="HAMAP-Rule" id="MF_00374"/>
    </source>
</evidence>
<dbReference type="Pfam" id="PF00831">
    <property type="entry name" value="Ribosomal_L29"/>
    <property type="match status" value="1"/>
</dbReference>
<dbReference type="RefSeq" id="WP_005929037.1">
    <property type="nucleotide sequence ID" value="NZ_CABKSE010000001.1"/>
</dbReference>
<protein>
    <recommendedName>
        <fullName evidence="4 5">Large ribosomal subunit protein uL29</fullName>
    </recommendedName>
</protein>